<reference evidence="2" key="1">
    <citation type="submission" date="2024-10" db="EMBL/GenBank/DDBJ databases">
        <authorList>
            <person name="Ryan C."/>
        </authorList>
    </citation>
    <scope>NUCLEOTIDE SEQUENCE [LARGE SCALE GENOMIC DNA]</scope>
</reference>
<feature type="region of interest" description="Disordered" evidence="1">
    <location>
        <begin position="124"/>
        <end position="174"/>
    </location>
</feature>
<dbReference type="EMBL" id="OZ075126">
    <property type="protein sequence ID" value="CAL4939940.1"/>
    <property type="molecule type" value="Genomic_DNA"/>
</dbReference>
<evidence type="ECO:0000313" key="3">
    <source>
        <dbReference type="Proteomes" id="UP001497457"/>
    </source>
</evidence>
<keyword evidence="3" id="KW-1185">Reference proteome</keyword>
<proteinExistence type="predicted"/>
<organism evidence="2 3">
    <name type="scientific">Urochloa decumbens</name>
    <dbReference type="NCBI Taxonomy" id="240449"/>
    <lineage>
        <taxon>Eukaryota</taxon>
        <taxon>Viridiplantae</taxon>
        <taxon>Streptophyta</taxon>
        <taxon>Embryophyta</taxon>
        <taxon>Tracheophyta</taxon>
        <taxon>Spermatophyta</taxon>
        <taxon>Magnoliopsida</taxon>
        <taxon>Liliopsida</taxon>
        <taxon>Poales</taxon>
        <taxon>Poaceae</taxon>
        <taxon>PACMAD clade</taxon>
        <taxon>Panicoideae</taxon>
        <taxon>Panicodae</taxon>
        <taxon>Paniceae</taxon>
        <taxon>Melinidinae</taxon>
        <taxon>Urochloa</taxon>
    </lineage>
</organism>
<name>A0ABC8YD72_9POAL</name>
<protein>
    <submittedName>
        <fullName evidence="2">Uncharacterized protein</fullName>
    </submittedName>
</protein>
<accession>A0ABC8YD72</accession>
<evidence type="ECO:0000256" key="1">
    <source>
        <dbReference type="SAM" id="MobiDB-lite"/>
    </source>
</evidence>
<evidence type="ECO:0000313" key="2">
    <source>
        <dbReference type="EMBL" id="CAL4939940.1"/>
    </source>
</evidence>
<sequence>MAAALLLSFSAAAVLLLARRDALAGLVLDALDRFHLDGRSLLDLATKRNMVLLCHAILLLILRDAGLLGAPARRRAASSATTTSSLVVAAAATAVDDNEEAAICSAPARPRAATTATATSVVVWRRPRSSARDGASADESGRRLARRRQPRPQPAAIPSRAEPALSAGPEQHPPLTMISKGIVLVETKAPGNYHLGGGHDRAAAVVGLDHQAAGAACATTTDANKSDYDDRRIVAVSDHDGNANAGTEQTEEEEEVELADDRRIEEFIAKQWSKMRQESLQLRLVRSSSGSSSLQQAITAC</sequence>
<dbReference type="AlphaFoldDB" id="A0ABC8YD72"/>
<dbReference type="Proteomes" id="UP001497457">
    <property type="component" value="Chromosome 16b"/>
</dbReference>
<gene>
    <name evidence="2" type="ORF">URODEC1_LOCUS32215</name>
</gene>